<keyword evidence="1" id="KW-0732">Signal</keyword>
<feature type="signal peptide" evidence="1">
    <location>
        <begin position="1"/>
        <end position="20"/>
    </location>
</feature>
<sequence>MSRLMLLLCLLLLGSQQVRADERIFYQPLNVDASLSQAQWRQVWQDSAKQGATTVIVQWTAYGDSAFGEANGWLANSLREAQAQGLKLVLGLSMDPAYYQRIDPLDSAGLASYWQAQLGQSLAQQQKLRKDWKLPVSGWYLPLELDDAHFMAADRREHLQRQLQDFASQLDAPLHISAFSAGKLAPQVNANWLGELARSGIQVWWQDGAGTGRLPPLVRNSYASALPCSVGIVREAFRQVSAEGQPFRAEPATPDTTSSGCHPTAVFALRYRPWGRVILDNQHKNKVGDVHSH</sequence>
<feature type="domain" description="DUF4434" evidence="2">
    <location>
        <begin position="24"/>
        <end position="226"/>
    </location>
</feature>
<dbReference type="RefSeq" id="WP_071555091.1">
    <property type="nucleotide sequence ID" value="NZ_CP017886.1"/>
</dbReference>
<dbReference type="AlphaFoldDB" id="A0A1J0ERA7"/>
<protein>
    <submittedName>
        <fullName evidence="3">DUF4434 domain-containing protein</fullName>
    </submittedName>
</protein>
<evidence type="ECO:0000259" key="2">
    <source>
        <dbReference type="Pfam" id="PF14488"/>
    </source>
</evidence>
<dbReference type="EMBL" id="CP017886">
    <property type="protein sequence ID" value="APC18693.1"/>
    <property type="molecule type" value="Genomic_DNA"/>
</dbReference>
<accession>A0A1J0ERA7</accession>
<dbReference type="InterPro" id="IPR027849">
    <property type="entry name" value="DUF4434"/>
</dbReference>
<evidence type="ECO:0000313" key="4">
    <source>
        <dbReference type="Proteomes" id="UP000182567"/>
    </source>
</evidence>
<dbReference type="Gene3D" id="3.20.20.80">
    <property type="entry name" value="Glycosidases"/>
    <property type="match status" value="1"/>
</dbReference>
<organism evidence="3 4">
    <name type="scientific">Pseudomonas frederiksbergensis</name>
    <dbReference type="NCBI Taxonomy" id="104087"/>
    <lineage>
        <taxon>Bacteria</taxon>
        <taxon>Pseudomonadati</taxon>
        <taxon>Pseudomonadota</taxon>
        <taxon>Gammaproteobacteria</taxon>
        <taxon>Pseudomonadales</taxon>
        <taxon>Pseudomonadaceae</taxon>
        <taxon>Pseudomonas</taxon>
    </lineage>
</organism>
<reference evidence="4" key="1">
    <citation type="submission" date="2016-10" db="EMBL/GenBank/DDBJ databases">
        <title>Pseudomonas frederiksbergensis ERGS4:02 complete genome.</title>
        <authorList>
            <person name="Kumar R."/>
            <person name="Acharya V."/>
            <person name="Singh D."/>
        </authorList>
    </citation>
    <scope>NUCLEOTIDE SEQUENCE [LARGE SCALE GENOMIC DNA]</scope>
    <source>
        <strain evidence="4">ERGS4:02</strain>
    </source>
</reference>
<name>A0A1J0ERA7_9PSED</name>
<dbReference type="Proteomes" id="UP000182567">
    <property type="component" value="Chromosome"/>
</dbReference>
<dbReference type="OrthoDB" id="7344472at2"/>
<gene>
    <name evidence="3" type="ORF">BLL42_24380</name>
</gene>
<evidence type="ECO:0000256" key="1">
    <source>
        <dbReference type="SAM" id="SignalP"/>
    </source>
</evidence>
<dbReference type="Pfam" id="PF14488">
    <property type="entry name" value="DUF4434"/>
    <property type="match status" value="1"/>
</dbReference>
<dbReference type="GeneID" id="46911425"/>
<feature type="chain" id="PRO_5009611133" evidence="1">
    <location>
        <begin position="21"/>
        <end position="293"/>
    </location>
</feature>
<proteinExistence type="predicted"/>
<evidence type="ECO:0000313" key="3">
    <source>
        <dbReference type="EMBL" id="APC18693.1"/>
    </source>
</evidence>
<dbReference type="NCBIfam" id="NF007404">
    <property type="entry name" value="PRK09936.1"/>
    <property type="match status" value="1"/>
</dbReference>